<dbReference type="EMBL" id="PZZP01000003">
    <property type="protein sequence ID" value="PTM54751.1"/>
    <property type="molecule type" value="Genomic_DNA"/>
</dbReference>
<reference evidence="7 8" key="1">
    <citation type="submission" date="2018-04" db="EMBL/GenBank/DDBJ databases">
        <title>Genomic Encyclopedia of Archaeal and Bacterial Type Strains, Phase II (KMG-II): from individual species to whole genera.</title>
        <authorList>
            <person name="Goeker M."/>
        </authorList>
    </citation>
    <scope>NUCLEOTIDE SEQUENCE [LARGE SCALE GENOMIC DNA]</scope>
    <source>
        <strain evidence="7 8">DSM 45169</strain>
    </source>
</reference>
<sequence length="236" mass="25503">MESSVQTTPQPRNKRAKPSLLGMILEPGKQFERIRERPVIVVPLLIVLLLMGLASVATVEPMMELPEMQAQMELIGEDLLRNSTYIFTPISTVFVLLLSILFTSFCQWLLTLLFQGSARFSQIFSLNTHLSIFGILSIVVYAAFLWVVGVSESAAVYPTSLGALLPATGFVGGVLAGIEVFAVWQLIVGAWGLSAIARISSGKAWVAAVVPFVIVLLLTAGMVAIGETFNMDANMG</sequence>
<feature type="transmembrane region" description="Helical" evidence="5">
    <location>
        <begin position="169"/>
        <end position="193"/>
    </location>
</feature>
<evidence type="ECO:0000313" key="8">
    <source>
        <dbReference type="Proteomes" id="UP000241639"/>
    </source>
</evidence>
<feature type="domain" description="Yip1" evidence="6">
    <location>
        <begin position="22"/>
        <end position="220"/>
    </location>
</feature>
<evidence type="ECO:0000313" key="7">
    <source>
        <dbReference type="EMBL" id="PTM54751.1"/>
    </source>
</evidence>
<dbReference type="Proteomes" id="UP000241639">
    <property type="component" value="Unassembled WGS sequence"/>
</dbReference>
<gene>
    <name evidence="7" type="ORF">C8J48_3403</name>
</gene>
<dbReference type="GO" id="GO:0016020">
    <property type="term" value="C:membrane"/>
    <property type="evidence" value="ECO:0007669"/>
    <property type="project" value="UniProtKB-SubCell"/>
</dbReference>
<evidence type="ECO:0000256" key="1">
    <source>
        <dbReference type="ARBA" id="ARBA00004141"/>
    </source>
</evidence>
<dbReference type="InterPro" id="IPR006977">
    <property type="entry name" value="Yip1_dom"/>
</dbReference>
<protein>
    <submittedName>
        <fullName evidence="7">Yip1-like protein</fullName>
    </submittedName>
</protein>
<dbReference type="AlphaFoldDB" id="A0A2T4Z1Y4"/>
<feature type="transmembrane region" description="Helical" evidence="5">
    <location>
        <begin position="39"/>
        <end position="59"/>
    </location>
</feature>
<proteinExistence type="predicted"/>
<keyword evidence="3 5" id="KW-1133">Transmembrane helix</keyword>
<accession>A0A2T4Z1Y4</accession>
<keyword evidence="8" id="KW-1185">Reference proteome</keyword>
<name>A0A2T4Z1Y4_9BACL</name>
<evidence type="ECO:0000256" key="2">
    <source>
        <dbReference type="ARBA" id="ARBA00022692"/>
    </source>
</evidence>
<dbReference type="RefSeq" id="WP_107728380.1">
    <property type="nucleotide sequence ID" value="NZ_PZZP01000003.1"/>
</dbReference>
<comment type="caution">
    <text evidence="7">The sequence shown here is derived from an EMBL/GenBank/DDBJ whole genome shotgun (WGS) entry which is preliminary data.</text>
</comment>
<dbReference type="OrthoDB" id="2940219at2"/>
<keyword evidence="4 5" id="KW-0472">Membrane</keyword>
<organism evidence="7 8">
    <name type="scientific">Desmospora activa DSM 45169</name>
    <dbReference type="NCBI Taxonomy" id="1121389"/>
    <lineage>
        <taxon>Bacteria</taxon>
        <taxon>Bacillati</taxon>
        <taxon>Bacillota</taxon>
        <taxon>Bacilli</taxon>
        <taxon>Bacillales</taxon>
        <taxon>Thermoactinomycetaceae</taxon>
        <taxon>Desmospora</taxon>
    </lineage>
</organism>
<evidence type="ECO:0000256" key="3">
    <source>
        <dbReference type="ARBA" id="ARBA00022989"/>
    </source>
</evidence>
<comment type="subcellular location">
    <subcellularLocation>
        <location evidence="1">Membrane</location>
        <topology evidence="1">Multi-pass membrane protein</topology>
    </subcellularLocation>
</comment>
<evidence type="ECO:0000256" key="5">
    <source>
        <dbReference type="SAM" id="Phobius"/>
    </source>
</evidence>
<feature type="transmembrane region" description="Helical" evidence="5">
    <location>
        <begin position="126"/>
        <end position="149"/>
    </location>
</feature>
<evidence type="ECO:0000256" key="4">
    <source>
        <dbReference type="ARBA" id="ARBA00023136"/>
    </source>
</evidence>
<feature type="transmembrane region" description="Helical" evidence="5">
    <location>
        <begin position="205"/>
        <end position="226"/>
    </location>
</feature>
<evidence type="ECO:0000259" key="6">
    <source>
        <dbReference type="Pfam" id="PF04893"/>
    </source>
</evidence>
<feature type="transmembrane region" description="Helical" evidence="5">
    <location>
        <begin position="86"/>
        <end position="114"/>
    </location>
</feature>
<dbReference type="Pfam" id="PF04893">
    <property type="entry name" value="Yip1"/>
    <property type="match status" value="1"/>
</dbReference>
<keyword evidence="2 5" id="KW-0812">Transmembrane</keyword>